<evidence type="ECO:0000256" key="1">
    <source>
        <dbReference type="ARBA" id="ARBA00022737"/>
    </source>
</evidence>
<dbReference type="PANTHER" id="PTHR47926:SF499">
    <property type="entry name" value="PENTATRICOPEPTIDE REPEAT-CONTAINING PROTEIN"/>
    <property type="match status" value="1"/>
</dbReference>
<protein>
    <recommendedName>
        <fullName evidence="5">Pentatricopeptide repeat-containing protein</fullName>
    </recommendedName>
</protein>
<dbReference type="PANTHER" id="PTHR47926">
    <property type="entry name" value="PENTATRICOPEPTIDE REPEAT-CONTAINING PROTEIN"/>
    <property type="match status" value="1"/>
</dbReference>
<keyword evidence="4" id="KW-1185">Reference proteome</keyword>
<evidence type="ECO:0000313" key="3">
    <source>
        <dbReference type="EMBL" id="KAF9609926.1"/>
    </source>
</evidence>
<sequence>MQKRPFDSHLSNLERSRRTELVILCLWRSMTSCRGPTQTDYPLGTKKFGYVARARELFNNMPKRDLVSWNSMISGYTHTGDMVLARELFEEMAEKNVISWSIMIDGYARHGHPTEALNLFQKMLFHGIRADKVSVVGAIQSCGELGALDQGRWIHVCVEKNDIICDVVVQTALLDMYMKCGRVNDAHRLFNSMLQKNFVSWNVMIVGLGMNGHGNEALKLFAQMREQGILMDDLTLLGILSACNHAGLVNEGLQIFVKMENTYGIEPKVEHYSCLVDLLSRAGRIREAKTVIETFPVKADSTLWGSLLAACRTTNNLVIAEVALERLVELKADDCGVYVLMSNIHAEKGMWEEVLSIRRLMTDRGMKKGTGRSVIEVDGAVHEFFNGDGTLFCMKGLDVVIWSLSKMLNFSR</sequence>
<comment type="caution">
    <text evidence="3">The sequence shown here is derived from an EMBL/GenBank/DDBJ whole genome shotgun (WGS) entry which is preliminary data.</text>
</comment>
<dbReference type="Pfam" id="PF01535">
    <property type="entry name" value="PPR"/>
    <property type="match status" value="3"/>
</dbReference>
<organism evidence="3 4">
    <name type="scientific">Coptis chinensis</name>
    <dbReference type="NCBI Taxonomy" id="261450"/>
    <lineage>
        <taxon>Eukaryota</taxon>
        <taxon>Viridiplantae</taxon>
        <taxon>Streptophyta</taxon>
        <taxon>Embryophyta</taxon>
        <taxon>Tracheophyta</taxon>
        <taxon>Spermatophyta</taxon>
        <taxon>Magnoliopsida</taxon>
        <taxon>Ranunculales</taxon>
        <taxon>Ranunculaceae</taxon>
        <taxon>Coptidoideae</taxon>
        <taxon>Coptis</taxon>
    </lineage>
</organism>
<reference evidence="3 4" key="1">
    <citation type="submission" date="2020-10" db="EMBL/GenBank/DDBJ databases">
        <title>The Coptis chinensis genome and diversification of protoberbering-type alkaloids.</title>
        <authorList>
            <person name="Wang B."/>
            <person name="Shu S."/>
            <person name="Song C."/>
            <person name="Liu Y."/>
        </authorList>
    </citation>
    <scope>NUCLEOTIDE SEQUENCE [LARGE SCALE GENOMIC DNA]</scope>
    <source>
        <strain evidence="3">HL-2020</strain>
        <tissue evidence="3">Leaf</tissue>
    </source>
</reference>
<evidence type="ECO:0000256" key="2">
    <source>
        <dbReference type="PROSITE-ProRule" id="PRU00708"/>
    </source>
</evidence>
<feature type="repeat" description="PPR" evidence="2">
    <location>
        <begin position="65"/>
        <end position="95"/>
    </location>
</feature>
<dbReference type="Pfam" id="PF13041">
    <property type="entry name" value="PPR_2"/>
    <property type="match status" value="1"/>
</dbReference>
<dbReference type="InterPro" id="IPR046848">
    <property type="entry name" value="E_motif"/>
</dbReference>
<dbReference type="InterPro" id="IPR002885">
    <property type="entry name" value="PPR_rpt"/>
</dbReference>
<dbReference type="FunFam" id="1.25.40.10:FF:000090">
    <property type="entry name" value="Pentatricopeptide repeat-containing protein, chloroplastic"/>
    <property type="match status" value="1"/>
</dbReference>
<dbReference type="Pfam" id="PF20431">
    <property type="entry name" value="E_motif"/>
    <property type="match status" value="1"/>
</dbReference>
<dbReference type="InterPro" id="IPR046960">
    <property type="entry name" value="PPR_At4g14850-like_plant"/>
</dbReference>
<keyword evidence="1" id="KW-0677">Repeat</keyword>
<evidence type="ECO:0000313" key="4">
    <source>
        <dbReference type="Proteomes" id="UP000631114"/>
    </source>
</evidence>
<feature type="repeat" description="PPR" evidence="2">
    <location>
        <begin position="96"/>
        <end position="130"/>
    </location>
</feature>
<evidence type="ECO:0008006" key="5">
    <source>
        <dbReference type="Google" id="ProtNLM"/>
    </source>
</evidence>
<gene>
    <name evidence="3" type="ORF">IFM89_019292</name>
</gene>
<dbReference type="Gene3D" id="1.25.40.10">
    <property type="entry name" value="Tetratricopeptide repeat domain"/>
    <property type="match status" value="3"/>
</dbReference>
<accession>A0A835M408</accession>
<dbReference type="NCBIfam" id="TIGR00756">
    <property type="entry name" value="PPR"/>
    <property type="match status" value="4"/>
</dbReference>
<dbReference type="InterPro" id="IPR011990">
    <property type="entry name" value="TPR-like_helical_dom_sf"/>
</dbReference>
<dbReference type="PROSITE" id="PS51375">
    <property type="entry name" value="PPR"/>
    <property type="match status" value="4"/>
</dbReference>
<dbReference type="AlphaFoldDB" id="A0A835M408"/>
<feature type="repeat" description="PPR" evidence="2">
    <location>
        <begin position="197"/>
        <end position="231"/>
    </location>
</feature>
<dbReference type="SUPFAM" id="SSF48452">
    <property type="entry name" value="TPR-like"/>
    <property type="match status" value="1"/>
</dbReference>
<feature type="repeat" description="PPR" evidence="2">
    <location>
        <begin position="166"/>
        <end position="196"/>
    </location>
</feature>
<dbReference type="GO" id="GO:0003723">
    <property type="term" value="F:RNA binding"/>
    <property type="evidence" value="ECO:0007669"/>
    <property type="project" value="InterPro"/>
</dbReference>
<dbReference type="GO" id="GO:0009451">
    <property type="term" value="P:RNA modification"/>
    <property type="evidence" value="ECO:0007669"/>
    <property type="project" value="InterPro"/>
</dbReference>
<name>A0A835M408_9MAGN</name>
<proteinExistence type="predicted"/>
<dbReference type="EMBL" id="JADFTS010000004">
    <property type="protein sequence ID" value="KAF9609926.1"/>
    <property type="molecule type" value="Genomic_DNA"/>
</dbReference>
<dbReference type="OrthoDB" id="185373at2759"/>
<dbReference type="Proteomes" id="UP000631114">
    <property type="component" value="Unassembled WGS sequence"/>
</dbReference>